<dbReference type="EMBL" id="FOGC01000014">
    <property type="protein sequence ID" value="SER20730.1"/>
    <property type="molecule type" value="Genomic_DNA"/>
</dbReference>
<dbReference type="CDD" id="cd05931">
    <property type="entry name" value="FAAL"/>
    <property type="match status" value="1"/>
</dbReference>
<dbReference type="Proteomes" id="UP000242515">
    <property type="component" value="Unassembled WGS sequence"/>
</dbReference>
<protein>
    <submittedName>
        <fullName evidence="5">Fatty-acyl-CoA synthase</fullName>
    </submittedName>
</protein>
<gene>
    <name evidence="5" type="ORF">SAMN05216522_11440</name>
</gene>
<evidence type="ECO:0000313" key="5">
    <source>
        <dbReference type="EMBL" id="SER20730.1"/>
    </source>
</evidence>
<name>A0A1H9MAF5_9GAMM</name>
<dbReference type="GO" id="GO:0016874">
    <property type="term" value="F:ligase activity"/>
    <property type="evidence" value="ECO:0007669"/>
    <property type="project" value="UniProtKB-KW"/>
</dbReference>
<dbReference type="Pfam" id="PF00501">
    <property type="entry name" value="AMP-binding"/>
    <property type="match status" value="1"/>
</dbReference>
<dbReference type="Gene3D" id="3.40.50.12780">
    <property type="entry name" value="N-terminal domain of ligase-like"/>
    <property type="match status" value="1"/>
</dbReference>
<keyword evidence="2" id="KW-0436">Ligase</keyword>
<dbReference type="InterPro" id="IPR028154">
    <property type="entry name" value="AMP-dep_Lig_C"/>
</dbReference>
<dbReference type="NCBIfam" id="NF006624">
    <property type="entry name" value="PRK09192.1"/>
    <property type="match status" value="1"/>
</dbReference>
<evidence type="ECO:0000256" key="2">
    <source>
        <dbReference type="ARBA" id="ARBA00022598"/>
    </source>
</evidence>
<dbReference type="SUPFAM" id="SSF56801">
    <property type="entry name" value="Acetyl-CoA synthetase-like"/>
    <property type="match status" value="1"/>
</dbReference>
<dbReference type="InterPro" id="IPR040097">
    <property type="entry name" value="FAAL/FAAC"/>
</dbReference>
<sequence length="585" mass="64864">MEASTTFATQSHHQLPIRYADFATLAEALDYAALGETGMNFYDRRNNLMAAVPYSVLKVNAVKGAQKLLSLGLTKGDRVALIAETSVEFVETFFACQYAGLIAVPLAIPMGIGQSASYVKKLTGLLNGCQASVVLSSKEWLPMVKEVVCDYNSPTILSHEAFAELSYVAASELPQVAAEDIAYLQYTSGSTRFPRGVVVTQASAMANLRAISHDGIKLKKDDRCVSWLPFYHDMGLVGFVLTPVATQISVDYLRTQDFAMRPIQWLKLITKNKGTVSVAPPFGYEICLRRSNEKELAELDLSTWRIAGVGAEPIPSGLLDRFTEHFSQVGFGEETFMPCYGLAENTLAVSFFDKATGPRYNVVDRYILEYESKAVPPKDDTAAQAVFVNCGKAMPGHEIVIRNERDEPLPERSIGHICIAGPSLMRGYFRDKESHQQIQEKGWLDTGDLGYLLDGNLYITGRKKDLIIIRGRNIWPQDIEYIAEAEPEVRSGDAIAFMTNQEHDDAERIILQIQCRVTSTERRGQIVHSLSSRIRNEFGVSVDVVLVPPHSIPRTSSGKPARAEAKKLYLNQHFEPQLQLAGNKQ</sequence>
<accession>A0A1H9MAF5</accession>
<organism evidence="5 6">
    <name type="scientific">Rosenbergiella nectarea</name>
    <dbReference type="NCBI Taxonomy" id="988801"/>
    <lineage>
        <taxon>Bacteria</taxon>
        <taxon>Pseudomonadati</taxon>
        <taxon>Pseudomonadota</taxon>
        <taxon>Gammaproteobacteria</taxon>
        <taxon>Enterobacterales</taxon>
        <taxon>Erwiniaceae</taxon>
        <taxon>Rosenbergiella</taxon>
    </lineage>
</organism>
<dbReference type="InterPro" id="IPR042099">
    <property type="entry name" value="ANL_N_sf"/>
</dbReference>
<dbReference type="Pfam" id="PF14535">
    <property type="entry name" value="AMP-binding_C_2"/>
    <property type="match status" value="1"/>
</dbReference>
<feature type="domain" description="AMP-dependent ligase C-terminal" evidence="4">
    <location>
        <begin position="471"/>
        <end position="559"/>
    </location>
</feature>
<dbReference type="Gene3D" id="3.30.300.30">
    <property type="match status" value="1"/>
</dbReference>
<keyword evidence="6" id="KW-1185">Reference proteome</keyword>
<comment type="similarity">
    <text evidence="1">Belongs to the ATP-dependent AMP-binding enzyme family.</text>
</comment>
<dbReference type="RefSeq" id="WP_092678051.1">
    <property type="nucleotide sequence ID" value="NZ_FOGC01000014.1"/>
</dbReference>
<dbReference type="GO" id="GO:0006633">
    <property type="term" value="P:fatty acid biosynthetic process"/>
    <property type="evidence" value="ECO:0007669"/>
    <property type="project" value="TreeGrafter"/>
</dbReference>
<dbReference type="AlphaFoldDB" id="A0A1H9MAF5"/>
<evidence type="ECO:0000259" key="3">
    <source>
        <dbReference type="Pfam" id="PF00501"/>
    </source>
</evidence>
<proteinExistence type="inferred from homology"/>
<evidence type="ECO:0000313" key="6">
    <source>
        <dbReference type="Proteomes" id="UP000242515"/>
    </source>
</evidence>
<feature type="domain" description="AMP-dependent synthetase/ligase" evidence="3">
    <location>
        <begin position="54"/>
        <end position="429"/>
    </location>
</feature>
<dbReference type="GO" id="GO:0005886">
    <property type="term" value="C:plasma membrane"/>
    <property type="evidence" value="ECO:0007669"/>
    <property type="project" value="TreeGrafter"/>
</dbReference>
<dbReference type="PANTHER" id="PTHR22754:SF32">
    <property type="entry name" value="DISCO-INTERACTING PROTEIN 2"/>
    <property type="match status" value="1"/>
</dbReference>
<dbReference type="OrthoDB" id="9757559at2"/>
<evidence type="ECO:0000256" key="1">
    <source>
        <dbReference type="ARBA" id="ARBA00006432"/>
    </source>
</evidence>
<dbReference type="STRING" id="988801.SAMN05216522_11440"/>
<evidence type="ECO:0000259" key="4">
    <source>
        <dbReference type="Pfam" id="PF14535"/>
    </source>
</evidence>
<dbReference type="InterPro" id="IPR045851">
    <property type="entry name" value="AMP-bd_C_sf"/>
</dbReference>
<dbReference type="PANTHER" id="PTHR22754">
    <property type="entry name" value="DISCO-INTERACTING PROTEIN 2 DIP2 -RELATED"/>
    <property type="match status" value="1"/>
</dbReference>
<dbReference type="InterPro" id="IPR000873">
    <property type="entry name" value="AMP-dep_synth/lig_dom"/>
</dbReference>
<dbReference type="GO" id="GO:0070566">
    <property type="term" value="F:adenylyltransferase activity"/>
    <property type="evidence" value="ECO:0007669"/>
    <property type="project" value="TreeGrafter"/>
</dbReference>
<reference evidence="6" key="1">
    <citation type="submission" date="2016-10" db="EMBL/GenBank/DDBJ databases">
        <authorList>
            <person name="Varghese N."/>
            <person name="Submissions S."/>
        </authorList>
    </citation>
    <scope>NUCLEOTIDE SEQUENCE [LARGE SCALE GENOMIC DNA]</scope>
    <source>
        <strain evidence="6">8N4</strain>
    </source>
</reference>